<dbReference type="RefSeq" id="WP_027311957.1">
    <property type="nucleotide sequence ID" value="NZ_JBHLZN010000002.1"/>
</dbReference>
<dbReference type="InterPro" id="IPR041715">
    <property type="entry name" value="HisRS-like_core"/>
</dbReference>
<dbReference type="SUPFAM" id="SSF55681">
    <property type="entry name" value="Class II aaRS and biotin synthetases"/>
    <property type="match status" value="1"/>
</dbReference>
<dbReference type="EMBL" id="JBHLZN010000002">
    <property type="protein sequence ID" value="MFB9886523.1"/>
    <property type="molecule type" value="Genomic_DNA"/>
</dbReference>
<comment type="miscellaneous">
    <text evidence="8">This function is generally fulfilled by the C-terminal part of HisG, which is missing in some bacteria such as this one.</text>
</comment>
<sequence length="396" mass="43556">MTLADRWLLPDGVKEVLPPEAERIESVRRQLLDLYRSWGYDLVMPPLVEYLESLLTGTGHDLELLTFKVTDQLTGRLMGVRADITPQVARIDAHCLHVESPVRLCYASSILHTRPAHLQASRNPLQVGAELYGHAGAASDVEVISLMLDTLAVAGVQRPVTLDLNQVGIYTALLQMAELSQPEQDELTELLQRKARTELAAWLAVKVSDAKLATWLVALLDLNGGTEVLAEARSCFVDAPAGVQEALDNLQAILEQVQHRHPQLAIYIDLSELRGYNYHTGIVFTAYVPGYGQPVAKGGRYDQIGKVFGRARPATGFSADLMVLVSLSEQCSSELPTGILAPEQLDEGLEAKVRELRAQGERVVRALPGMSGDLRGLRCDRQLVQHNGQWQVQPLV</sequence>
<evidence type="ECO:0000256" key="1">
    <source>
        <dbReference type="ARBA" id="ARBA00004496"/>
    </source>
</evidence>
<dbReference type="NCBIfam" id="NF008935">
    <property type="entry name" value="PRK12292.1-1"/>
    <property type="match status" value="1"/>
</dbReference>
<evidence type="ECO:0000256" key="4">
    <source>
        <dbReference type="ARBA" id="ARBA00011496"/>
    </source>
</evidence>
<evidence type="ECO:0000256" key="3">
    <source>
        <dbReference type="ARBA" id="ARBA00005539"/>
    </source>
</evidence>
<dbReference type="InterPro" id="IPR004517">
    <property type="entry name" value="HisZ"/>
</dbReference>
<name>A0ABV5ZB63_9GAMM</name>
<dbReference type="GO" id="GO:0016757">
    <property type="term" value="F:glycosyltransferase activity"/>
    <property type="evidence" value="ECO:0007669"/>
    <property type="project" value="UniProtKB-KW"/>
</dbReference>
<reference evidence="10 11" key="1">
    <citation type="submission" date="2024-09" db="EMBL/GenBank/DDBJ databases">
        <authorList>
            <person name="Sun Q."/>
            <person name="Mori K."/>
        </authorList>
    </citation>
    <scope>NUCLEOTIDE SEQUENCE [LARGE SCALE GENOMIC DNA]</scope>
    <source>
        <strain evidence="10 11">ATCC 51285</strain>
    </source>
</reference>
<keyword evidence="8" id="KW-0368">Histidine biosynthesis</keyword>
<protein>
    <recommendedName>
        <fullName evidence="5 8">ATP phosphoribosyltransferase regulatory subunit</fullName>
    </recommendedName>
</protein>
<gene>
    <name evidence="8" type="primary">hisZ</name>
    <name evidence="10" type="ORF">ACFFLH_08885</name>
</gene>
<comment type="similarity">
    <text evidence="3 8">Belongs to the class-II aminoacyl-tRNA synthetase family. HisZ subfamily.</text>
</comment>
<dbReference type="Gene3D" id="3.30.930.10">
    <property type="entry name" value="Bira Bifunctional Protein, Domain 2"/>
    <property type="match status" value="1"/>
</dbReference>
<evidence type="ECO:0000256" key="8">
    <source>
        <dbReference type="HAMAP-Rule" id="MF_00125"/>
    </source>
</evidence>
<accession>A0ABV5ZB63</accession>
<proteinExistence type="inferred from homology"/>
<keyword evidence="10" id="KW-0808">Transferase</keyword>
<keyword evidence="10" id="KW-0328">Glycosyltransferase</keyword>
<evidence type="ECO:0000313" key="10">
    <source>
        <dbReference type="EMBL" id="MFB9886523.1"/>
    </source>
</evidence>
<dbReference type="InterPro" id="IPR045864">
    <property type="entry name" value="aa-tRNA-synth_II/BPL/LPL"/>
</dbReference>
<dbReference type="PIRSF" id="PIRSF001549">
    <property type="entry name" value="His-tRNA_synth"/>
    <property type="match status" value="1"/>
</dbReference>
<evidence type="ECO:0000256" key="5">
    <source>
        <dbReference type="ARBA" id="ARBA00020397"/>
    </source>
</evidence>
<dbReference type="PANTHER" id="PTHR43707:SF1">
    <property type="entry name" value="HISTIDINE--TRNA LIGASE, MITOCHONDRIAL-RELATED"/>
    <property type="match status" value="1"/>
</dbReference>
<evidence type="ECO:0000256" key="7">
    <source>
        <dbReference type="ARBA" id="ARBA00025246"/>
    </source>
</evidence>
<organism evidence="10 11">
    <name type="scientific">Balneatrix alpica</name>
    <dbReference type="NCBI Taxonomy" id="75684"/>
    <lineage>
        <taxon>Bacteria</taxon>
        <taxon>Pseudomonadati</taxon>
        <taxon>Pseudomonadota</taxon>
        <taxon>Gammaproteobacteria</taxon>
        <taxon>Oceanospirillales</taxon>
        <taxon>Balneatrichaceae</taxon>
        <taxon>Balneatrix</taxon>
    </lineage>
</organism>
<comment type="subcellular location">
    <subcellularLocation>
        <location evidence="1 8">Cytoplasm</location>
    </subcellularLocation>
</comment>
<dbReference type="Pfam" id="PF13393">
    <property type="entry name" value="tRNA-synt_His"/>
    <property type="match status" value="1"/>
</dbReference>
<keyword evidence="6 8" id="KW-0963">Cytoplasm</keyword>
<comment type="caution">
    <text evidence="10">The sequence shown here is derived from an EMBL/GenBank/DDBJ whole genome shotgun (WGS) entry which is preliminary data.</text>
</comment>
<comment type="subunit">
    <text evidence="4 8">Heteromultimer composed of HisG and HisZ subunits.</text>
</comment>
<comment type="pathway">
    <text evidence="2 8">Amino-acid biosynthesis; L-histidine biosynthesis; L-histidine from 5-phospho-alpha-D-ribose 1-diphosphate: step 1/9.</text>
</comment>
<dbReference type="HAMAP" id="MF_00125">
    <property type="entry name" value="HisZ"/>
    <property type="match status" value="1"/>
</dbReference>
<comment type="function">
    <text evidence="7 8">Required for the first step of histidine biosynthesis. May allow the feedback regulation of ATP phosphoribosyltransferase activity by histidine.</text>
</comment>
<evidence type="ECO:0000259" key="9">
    <source>
        <dbReference type="Pfam" id="PF13393"/>
    </source>
</evidence>
<dbReference type="CDD" id="cd00773">
    <property type="entry name" value="HisRS-like_core"/>
    <property type="match status" value="1"/>
</dbReference>
<dbReference type="NCBIfam" id="TIGR00443">
    <property type="entry name" value="hisZ_biosyn_reg"/>
    <property type="match status" value="1"/>
</dbReference>
<feature type="domain" description="Class II Histidinyl-tRNA synthetase (HisRS)-like catalytic core" evidence="9">
    <location>
        <begin position="12"/>
        <end position="322"/>
    </location>
</feature>
<evidence type="ECO:0000313" key="11">
    <source>
        <dbReference type="Proteomes" id="UP001589628"/>
    </source>
</evidence>
<dbReference type="Proteomes" id="UP001589628">
    <property type="component" value="Unassembled WGS sequence"/>
</dbReference>
<dbReference type="NCBIfam" id="NF009086">
    <property type="entry name" value="PRK12421.1"/>
    <property type="match status" value="1"/>
</dbReference>
<dbReference type="PANTHER" id="PTHR43707">
    <property type="entry name" value="HISTIDYL-TRNA SYNTHETASE"/>
    <property type="match status" value="1"/>
</dbReference>
<evidence type="ECO:0000256" key="6">
    <source>
        <dbReference type="ARBA" id="ARBA00022490"/>
    </source>
</evidence>
<keyword evidence="8" id="KW-0028">Amino-acid biosynthesis</keyword>
<evidence type="ECO:0000256" key="2">
    <source>
        <dbReference type="ARBA" id="ARBA00004667"/>
    </source>
</evidence>
<keyword evidence="11" id="KW-1185">Reference proteome</keyword>
<dbReference type="InterPro" id="IPR004516">
    <property type="entry name" value="HisRS/HisZ"/>
</dbReference>